<feature type="domain" description="Tellurite resistance methyltransferase TehB-like" evidence="1">
    <location>
        <begin position="33"/>
        <end position="172"/>
    </location>
</feature>
<name>A0A3R9DS66_9BACI</name>
<evidence type="ECO:0000313" key="3">
    <source>
        <dbReference type="Proteomes" id="UP000279911"/>
    </source>
</evidence>
<dbReference type="SUPFAM" id="SSF53335">
    <property type="entry name" value="S-adenosyl-L-methionine-dependent methyltransferases"/>
    <property type="match status" value="1"/>
</dbReference>
<dbReference type="AlphaFoldDB" id="A0A3R9DS66"/>
<organism evidence="2 3">
    <name type="scientific">Mesobacillus subterraneus</name>
    <dbReference type="NCBI Taxonomy" id="285983"/>
    <lineage>
        <taxon>Bacteria</taxon>
        <taxon>Bacillati</taxon>
        <taxon>Bacillota</taxon>
        <taxon>Bacilli</taxon>
        <taxon>Bacillales</taxon>
        <taxon>Bacillaceae</taxon>
        <taxon>Mesobacillus</taxon>
    </lineage>
</organism>
<dbReference type="CDD" id="cd02440">
    <property type="entry name" value="AdoMet_MTases"/>
    <property type="match status" value="1"/>
</dbReference>
<keyword evidence="2" id="KW-0808">Transferase</keyword>
<proteinExistence type="predicted"/>
<sequence>MVDTSEKWNDKYSKKVSVGHIPMPNKKLSGLKPVLKGGKALDLACGLGGNSFYLAENGYAVTGLDISEVAVNFVNKEAGRRSMQVKAYSADLSNQLKNTDDQYDLVIMTYFLARSLFPTIKQLVNTNGYFFMETYFKAGPGSKETISDAYKLESNELLEVFRDWRIIFFEEAEEEGRQTILCQKK</sequence>
<dbReference type="RefSeq" id="WP_125480782.1">
    <property type="nucleotide sequence ID" value="NZ_RSFW01000017.1"/>
</dbReference>
<gene>
    <name evidence="2" type="ORF">EJA10_14720</name>
</gene>
<evidence type="ECO:0000313" key="2">
    <source>
        <dbReference type="EMBL" id="RSD26081.1"/>
    </source>
</evidence>
<accession>A0A3R9DS66</accession>
<reference evidence="3" key="1">
    <citation type="submission" date="2018-12" db="EMBL/GenBank/DDBJ databases">
        <title>Bacillus chawlae sp. nov., Bacillus glennii sp. nov., and Bacillus saganii sp. nov. Isolated from the Vehicle Assembly Building at Kennedy Space Center where the Viking Spacecraft were Assembled.</title>
        <authorList>
            <person name="Seuylemezian A."/>
            <person name="Vaishampayan P."/>
        </authorList>
    </citation>
    <scope>NUCLEOTIDE SEQUENCE [LARGE SCALE GENOMIC DNA]</scope>
    <source>
        <strain evidence="3">DSM 13966</strain>
    </source>
</reference>
<comment type="caution">
    <text evidence="2">The sequence shown here is derived from an EMBL/GenBank/DDBJ whole genome shotgun (WGS) entry which is preliminary data.</text>
</comment>
<dbReference type="InterPro" id="IPR029063">
    <property type="entry name" value="SAM-dependent_MTases_sf"/>
</dbReference>
<dbReference type="GO" id="GO:0008168">
    <property type="term" value="F:methyltransferase activity"/>
    <property type="evidence" value="ECO:0007669"/>
    <property type="project" value="UniProtKB-KW"/>
</dbReference>
<dbReference type="GO" id="GO:0032259">
    <property type="term" value="P:methylation"/>
    <property type="evidence" value="ECO:0007669"/>
    <property type="project" value="UniProtKB-KW"/>
</dbReference>
<dbReference type="Gene3D" id="3.40.50.150">
    <property type="entry name" value="Vaccinia Virus protein VP39"/>
    <property type="match status" value="1"/>
</dbReference>
<dbReference type="Pfam" id="PF03848">
    <property type="entry name" value="TehB"/>
    <property type="match status" value="1"/>
</dbReference>
<dbReference type="Proteomes" id="UP000279911">
    <property type="component" value="Unassembled WGS sequence"/>
</dbReference>
<dbReference type="EMBL" id="RSFW01000017">
    <property type="protein sequence ID" value="RSD26081.1"/>
    <property type="molecule type" value="Genomic_DNA"/>
</dbReference>
<evidence type="ECO:0000259" key="1">
    <source>
        <dbReference type="Pfam" id="PF03848"/>
    </source>
</evidence>
<protein>
    <submittedName>
        <fullName evidence="2">Methyltransferase domain-containing protein</fullName>
    </submittedName>
</protein>
<dbReference type="InterPro" id="IPR015985">
    <property type="entry name" value="TehB-like_dom"/>
</dbReference>
<dbReference type="OrthoDB" id="9804312at2"/>
<keyword evidence="2" id="KW-0489">Methyltransferase</keyword>